<feature type="region of interest" description="Disordered" evidence="1">
    <location>
        <begin position="74"/>
        <end position="143"/>
    </location>
</feature>
<protein>
    <submittedName>
        <fullName evidence="2">Uncharacterized protein</fullName>
    </submittedName>
</protein>
<dbReference type="EMBL" id="GBRH01178826">
    <property type="protein sequence ID" value="JAE19070.1"/>
    <property type="molecule type" value="Transcribed_RNA"/>
</dbReference>
<evidence type="ECO:0000313" key="2">
    <source>
        <dbReference type="EMBL" id="JAE19070.1"/>
    </source>
</evidence>
<proteinExistence type="predicted"/>
<reference evidence="2" key="1">
    <citation type="submission" date="2014-09" db="EMBL/GenBank/DDBJ databases">
        <authorList>
            <person name="Magalhaes I.L.F."/>
            <person name="Oliveira U."/>
            <person name="Santos F.R."/>
            <person name="Vidigal T.H.D.A."/>
            <person name="Brescovit A.D."/>
            <person name="Santos A.J."/>
        </authorList>
    </citation>
    <scope>NUCLEOTIDE SEQUENCE</scope>
    <source>
        <tissue evidence="2">Shoot tissue taken approximately 20 cm above the soil surface</tissue>
    </source>
</reference>
<name>A0A0A9G1W8_ARUDO</name>
<accession>A0A0A9G1W8</accession>
<sequence length="155" mass="16519">MERPRSMPRYSASRFAGIAAAVLSSDAAAPAHDGPASRAGASRDGEAPAPLSTTSAAKRTRFLLPRRAFSRFRFSEEERHGRSRGGGAAAASEEGTSWGLARQREKRTSVPESAMAVAASARPAWDPPSAADDDMPRTKIRRGNRTVWEVVGAGR</sequence>
<feature type="compositionally biased region" description="Low complexity" evidence="1">
    <location>
        <begin position="110"/>
        <end position="130"/>
    </location>
</feature>
<reference evidence="2" key="2">
    <citation type="journal article" date="2015" name="Data Brief">
        <title>Shoot transcriptome of the giant reed, Arundo donax.</title>
        <authorList>
            <person name="Barrero R.A."/>
            <person name="Guerrero F.D."/>
            <person name="Moolhuijzen P."/>
            <person name="Goolsby J.A."/>
            <person name="Tidwell J."/>
            <person name="Bellgard S.E."/>
            <person name="Bellgard M.I."/>
        </authorList>
    </citation>
    <scope>NUCLEOTIDE SEQUENCE</scope>
    <source>
        <tissue evidence="2">Shoot tissue taken approximately 20 cm above the soil surface</tissue>
    </source>
</reference>
<dbReference type="AlphaFoldDB" id="A0A0A9G1W8"/>
<evidence type="ECO:0000256" key="1">
    <source>
        <dbReference type="SAM" id="MobiDB-lite"/>
    </source>
</evidence>
<feature type="region of interest" description="Disordered" evidence="1">
    <location>
        <begin position="26"/>
        <end position="60"/>
    </location>
</feature>
<organism evidence="2">
    <name type="scientific">Arundo donax</name>
    <name type="common">Giant reed</name>
    <name type="synonym">Donax arundinaceus</name>
    <dbReference type="NCBI Taxonomy" id="35708"/>
    <lineage>
        <taxon>Eukaryota</taxon>
        <taxon>Viridiplantae</taxon>
        <taxon>Streptophyta</taxon>
        <taxon>Embryophyta</taxon>
        <taxon>Tracheophyta</taxon>
        <taxon>Spermatophyta</taxon>
        <taxon>Magnoliopsida</taxon>
        <taxon>Liliopsida</taxon>
        <taxon>Poales</taxon>
        <taxon>Poaceae</taxon>
        <taxon>PACMAD clade</taxon>
        <taxon>Arundinoideae</taxon>
        <taxon>Arundineae</taxon>
        <taxon>Arundo</taxon>
    </lineage>
</organism>